<reference evidence="2 3" key="1">
    <citation type="submission" date="2021-03" db="EMBL/GenBank/DDBJ databases">
        <title>Genomic Encyclopedia of Type Strains, Phase IV (KMG-IV): sequencing the most valuable type-strain genomes for metagenomic binning, comparative biology and taxonomic classification.</title>
        <authorList>
            <person name="Goeker M."/>
        </authorList>
    </citation>
    <scope>NUCLEOTIDE SEQUENCE [LARGE SCALE GENOMIC DNA]</scope>
    <source>
        <strain evidence="2 3">DSM 24738</strain>
    </source>
</reference>
<protein>
    <submittedName>
        <fullName evidence="2">Uncharacterized protein</fullName>
    </submittedName>
</protein>
<organism evidence="2 3">
    <name type="scientific">Ammoniphilus resinae</name>
    <dbReference type="NCBI Taxonomy" id="861532"/>
    <lineage>
        <taxon>Bacteria</taxon>
        <taxon>Bacillati</taxon>
        <taxon>Bacillota</taxon>
        <taxon>Bacilli</taxon>
        <taxon>Bacillales</taxon>
        <taxon>Paenibacillaceae</taxon>
        <taxon>Aneurinibacillus group</taxon>
        <taxon>Ammoniphilus</taxon>
    </lineage>
</organism>
<sequence length="170" mass="19879">MFFWLFLILLGFVIYRKVKRAVGMQIYRPVTICMRLVLLLFTMLVLVIIRPFDQKFLFFAGLGCLIGLAFLTLSVKHTRFYVKNDGLYYKNSPYISFIILVIVLVRAVMKIPTIQSLTHLLEYQKGQTPNPDLLPTIMIDPISGLFIFMMITYFIGYNIFIYKKGRQELV</sequence>
<proteinExistence type="predicted"/>
<feature type="transmembrane region" description="Helical" evidence="1">
    <location>
        <begin position="26"/>
        <end position="49"/>
    </location>
</feature>
<keyword evidence="1" id="KW-0812">Transmembrane</keyword>
<feature type="transmembrane region" description="Helical" evidence="1">
    <location>
        <begin position="94"/>
        <end position="112"/>
    </location>
</feature>
<evidence type="ECO:0000256" key="1">
    <source>
        <dbReference type="SAM" id="Phobius"/>
    </source>
</evidence>
<evidence type="ECO:0000313" key="3">
    <source>
        <dbReference type="Proteomes" id="UP001519343"/>
    </source>
</evidence>
<dbReference type="InterPro" id="IPR058247">
    <property type="entry name" value="DUF1453"/>
</dbReference>
<gene>
    <name evidence="2" type="ORF">J2Z37_001187</name>
</gene>
<keyword evidence="3" id="KW-1185">Reference proteome</keyword>
<accession>A0ABS4GLN9</accession>
<name>A0ABS4GLN9_9BACL</name>
<evidence type="ECO:0000313" key="2">
    <source>
        <dbReference type="EMBL" id="MBP1931190.1"/>
    </source>
</evidence>
<feature type="transmembrane region" description="Helical" evidence="1">
    <location>
        <begin position="133"/>
        <end position="155"/>
    </location>
</feature>
<keyword evidence="1" id="KW-1133">Transmembrane helix</keyword>
<comment type="caution">
    <text evidence="2">The sequence shown here is derived from an EMBL/GenBank/DDBJ whole genome shotgun (WGS) entry which is preliminary data.</text>
</comment>
<dbReference type="RefSeq" id="WP_209809272.1">
    <property type="nucleotide sequence ID" value="NZ_JAGGKT010000002.1"/>
</dbReference>
<dbReference type="Pfam" id="PF07301">
    <property type="entry name" value="DUF1453"/>
    <property type="match status" value="1"/>
</dbReference>
<keyword evidence="1" id="KW-0472">Membrane</keyword>
<dbReference type="Proteomes" id="UP001519343">
    <property type="component" value="Unassembled WGS sequence"/>
</dbReference>
<dbReference type="EMBL" id="JAGGKT010000002">
    <property type="protein sequence ID" value="MBP1931190.1"/>
    <property type="molecule type" value="Genomic_DNA"/>
</dbReference>
<feature type="transmembrane region" description="Helical" evidence="1">
    <location>
        <begin position="56"/>
        <end position="74"/>
    </location>
</feature>